<dbReference type="PROSITE" id="PS00653">
    <property type="entry name" value="GLYCOSYL_HYDROL_F1_2"/>
    <property type="match status" value="1"/>
</dbReference>
<evidence type="ECO:0000256" key="1">
    <source>
        <dbReference type="ARBA" id="ARBA00023295"/>
    </source>
</evidence>
<evidence type="ECO:0000256" key="2">
    <source>
        <dbReference type="RuleBase" id="RU003690"/>
    </source>
</evidence>
<dbReference type="PANTHER" id="PTHR10353">
    <property type="entry name" value="GLYCOSYL HYDROLASE"/>
    <property type="match status" value="1"/>
</dbReference>
<gene>
    <name evidence="3" type="ORF">FYJ61_02610</name>
</gene>
<keyword evidence="1" id="KW-0326">Glycosidase</keyword>
<comment type="caution">
    <text evidence="3">The sequence shown here is derived from an EMBL/GenBank/DDBJ whole genome shotgun (WGS) entry which is preliminary data.</text>
</comment>
<keyword evidence="3" id="KW-0378">Hydrolase</keyword>
<dbReference type="Pfam" id="PF00232">
    <property type="entry name" value="Glyco_hydro_1"/>
    <property type="match status" value="2"/>
</dbReference>
<dbReference type="EMBL" id="VUMW01000004">
    <property type="protein sequence ID" value="MST79391.1"/>
    <property type="molecule type" value="Genomic_DNA"/>
</dbReference>
<dbReference type="InterPro" id="IPR033132">
    <property type="entry name" value="GH_1_N_CS"/>
</dbReference>
<dbReference type="GO" id="GO:0016052">
    <property type="term" value="P:carbohydrate catabolic process"/>
    <property type="evidence" value="ECO:0007669"/>
    <property type="project" value="TreeGrafter"/>
</dbReference>
<name>A0A844FLG2_9LACO</name>
<protein>
    <submittedName>
        <fullName evidence="3">Family 1 glycosylhydrolase</fullName>
    </submittedName>
</protein>
<evidence type="ECO:0000313" key="3">
    <source>
        <dbReference type="EMBL" id="MST79391.1"/>
    </source>
</evidence>
<dbReference type="InterPro" id="IPR017853">
    <property type="entry name" value="GH"/>
</dbReference>
<dbReference type="RefSeq" id="WP_154486477.1">
    <property type="nucleotide sequence ID" value="NZ_VUMW01000004.1"/>
</dbReference>
<dbReference type="Proteomes" id="UP000452141">
    <property type="component" value="Unassembled WGS sequence"/>
</dbReference>
<sequence length="496" mass="55599">MTFRKDFLWGGATAANQYEGAVHEGGAALCTGDVMTNGSHTVRRQVTWQKPDGETGSTPLCFGSPERHLPEGAVPVELNDPKYYYPSHIASDFYHHYKEDIALMAKEGFKCLRFSVKWSRVFPDPEGEPNEEGLRFYEKVVDECLKYGIEPLITLHHYETPLIFAQKCNGWNDRRLVDLFVKYAGTLFDRFAGKVKYYLTFNEINMVEVAPYVAAGLIHADPQNIANAAYHQFLASAKTVLLAHEKHPDIKVGMMLAFGPCYGLTADPADQLLAAKVQDNVLSYSDVQMTGKYPAYKLLEFKREGIVLPEGPGDKELLQKGVCDFLSFSCYGSSTYTTHEDVLAGEGNGGSAGGQAVNPYLKTNAWGWGTDPQCLRLALKIFDNRYHCPLFCVENGIGWNDQVEDGTVHDDYRIDYMRVNIQSMKDAVELDGVDLMGYLYWGCVDMVSNGEGEMAKRYGQIYVDADNHGQGSFKRSVKDSYYWYQKVIASNGEDLK</sequence>
<accession>A0A844FLG2</accession>
<proteinExistence type="inferred from homology"/>
<dbReference type="PRINTS" id="PR00131">
    <property type="entry name" value="GLHYDRLASE1"/>
</dbReference>
<dbReference type="SUPFAM" id="SSF51445">
    <property type="entry name" value="(Trans)glycosidases"/>
    <property type="match status" value="1"/>
</dbReference>
<dbReference type="GO" id="GO:0008422">
    <property type="term" value="F:beta-glucosidase activity"/>
    <property type="evidence" value="ECO:0007669"/>
    <property type="project" value="TreeGrafter"/>
</dbReference>
<dbReference type="InterPro" id="IPR001360">
    <property type="entry name" value="Glyco_hydro_1"/>
</dbReference>
<organism evidence="3 4">
    <name type="scientific">Lactobacillus equicursoris</name>
    <dbReference type="NCBI Taxonomy" id="420645"/>
    <lineage>
        <taxon>Bacteria</taxon>
        <taxon>Bacillati</taxon>
        <taxon>Bacillota</taxon>
        <taxon>Bacilli</taxon>
        <taxon>Lactobacillales</taxon>
        <taxon>Lactobacillaceae</taxon>
        <taxon>Lactobacillus</taxon>
    </lineage>
</organism>
<dbReference type="GO" id="GO:0005829">
    <property type="term" value="C:cytosol"/>
    <property type="evidence" value="ECO:0007669"/>
    <property type="project" value="TreeGrafter"/>
</dbReference>
<reference evidence="3 4" key="1">
    <citation type="submission" date="2019-08" db="EMBL/GenBank/DDBJ databases">
        <title>In-depth cultivation of the pig gut microbiome towards novel bacterial diversity and tailored functional studies.</title>
        <authorList>
            <person name="Wylensek D."/>
            <person name="Hitch T.C.A."/>
            <person name="Clavel T."/>
        </authorList>
    </citation>
    <scope>NUCLEOTIDE SEQUENCE [LARGE SCALE GENOMIC DNA]</scope>
    <source>
        <strain evidence="3 4">WCA-470BD-2E</strain>
    </source>
</reference>
<evidence type="ECO:0000313" key="4">
    <source>
        <dbReference type="Proteomes" id="UP000452141"/>
    </source>
</evidence>
<dbReference type="Gene3D" id="3.20.20.80">
    <property type="entry name" value="Glycosidases"/>
    <property type="match status" value="1"/>
</dbReference>
<comment type="similarity">
    <text evidence="2">Belongs to the glycosyl hydrolase 1 family.</text>
</comment>
<dbReference type="AlphaFoldDB" id="A0A844FLG2"/>
<dbReference type="PANTHER" id="PTHR10353:SF122">
    <property type="entry name" value="6-PHOSPHO-BETA-GLUCOSIDASE ASCB-RELATED"/>
    <property type="match status" value="1"/>
</dbReference>